<name>A0A6H5G2F1_9HEMI</name>
<feature type="non-terminal residue" evidence="1">
    <location>
        <position position="54"/>
    </location>
</feature>
<accession>A0A6H5G2F1</accession>
<proteinExistence type="predicted"/>
<organism evidence="1 2">
    <name type="scientific">Nesidiocoris tenuis</name>
    <dbReference type="NCBI Taxonomy" id="355587"/>
    <lineage>
        <taxon>Eukaryota</taxon>
        <taxon>Metazoa</taxon>
        <taxon>Ecdysozoa</taxon>
        <taxon>Arthropoda</taxon>
        <taxon>Hexapoda</taxon>
        <taxon>Insecta</taxon>
        <taxon>Pterygota</taxon>
        <taxon>Neoptera</taxon>
        <taxon>Paraneoptera</taxon>
        <taxon>Hemiptera</taxon>
        <taxon>Heteroptera</taxon>
        <taxon>Panheteroptera</taxon>
        <taxon>Cimicomorpha</taxon>
        <taxon>Miridae</taxon>
        <taxon>Dicyphina</taxon>
        <taxon>Nesidiocoris</taxon>
    </lineage>
</organism>
<evidence type="ECO:0000313" key="1">
    <source>
        <dbReference type="EMBL" id="CAA9995891.1"/>
    </source>
</evidence>
<protein>
    <submittedName>
        <fullName evidence="1">Uncharacterized protein</fullName>
    </submittedName>
</protein>
<dbReference type="AlphaFoldDB" id="A0A6H5G2F1"/>
<sequence length="54" mass="5976">MTFPPDEGLTGFYSLLRAAASEDEVLGSRRCRTGGYPAADTGQTHQRRLVYSRL</sequence>
<gene>
    <name evidence="1" type="ORF">NTEN_LOCUS2597</name>
</gene>
<reference evidence="1 2" key="1">
    <citation type="submission" date="2020-02" db="EMBL/GenBank/DDBJ databases">
        <authorList>
            <person name="Ferguson B K."/>
        </authorList>
    </citation>
    <scope>NUCLEOTIDE SEQUENCE [LARGE SCALE GENOMIC DNA]</scope>
</reference>
<keyword evidence="2" id="KW-1185">Reference proteome</keyword>
<evidence type="ECO:0000313" key="2">
    <source>
        <dbReference type="Proteomes" id="UP000479000"/>
    </source>
</evidence>
<dbReference type="EMBL" id="CADCXU010004124">
    <property type="protein sequence ID" value="CAA9995891.1"/>
    <property type="molecule type" value="Genomic_DNA"/>
</dbReference>
<dbReference type="Proteomes" id="UP000479000">
    <property type="component" value="Unassembled WGS sequence"/>
</dbReference>